<dbReference type="EMBL" id="CATOUU010000341">
    <property type="protein sequence ID" value="CAI9925357.1"/>
    <property type="molecule type" value="Genomic_DNA"/>
</dbReference>
<dbReference type="PROSITE" id="PS00018">
    <property type="entry name" value="EF_HAND_1"/>
    <property type="match status" value="1"/>
</dbReference>
<reference evidence="3" key="1">
    <citation type="submission" date="2023-06" db="EMBL/GenBank/DDBJ databases">
        <authorList>
            <person name="Kurt Z."/>
        </authorList>
    </citation>
    <scope>NUCLEOTIDE SEQUENCE</scope>
</reference>
<evidence type="ECO:0000313" key="5">
    <source>
        <dbReference type="Proteomes" id="UP001642409"/>
    </source>
</evidence>
<keyword evidence="5" id="KW-1185">Reference proteome</keyword>
<dbReference type="AlphaFoldDB" id="A0AA86NRV7"/>
<dbReference type="InterPro" id="IPR002048">
    <property type="entry name" value="EF_hand_dom"/>
</dbReference>
<name>A0AA86NRV7_9EUKA</name>
<evidence type="ECO:0000313" key="3">
    <source>
        <dbReference type="EMBL" id="CAI9925357.1"/>
    </source>
</evidence>
<dbReference type="InterPro" id="IPR018247">
    <property type="entry name" value="EF_Hand_1_Ca_BS"/>
</dbReference>
<dbReference type="PROSITE" id="PS50222">
    <property type="entry name" value="EF_HAND_2"/>
    <property type="match status" value="1"/>
</dbReference>
<proteinExistence type="predicted"/>
<dbReference type="EMBL" id="CAXDID020000056">
    <property type="protein sequence ID" value="CAL6007735.1"/>
    <property type="molecule type" value="Genomic_DNA"/>
</dbReference>
<dbReference type="SUPFAM" id="SSF47473">
    <property type="entry name" value="EF-hand"/>
    <property type="match status" value="1"/>
</dbReference>
<sequence>MGCGQSSAIQAKPTIELSKEELDRLFKTFDENGDQQVNVQEVQSLLQQQNIKLSVKMVQILIFCADKNSDGVIKRNEIKLLVHTVSDLPAMQDAFYNLVDRDGKGIDARELANMNEKLNWNVQMPPGKLNKEQFANLIVQYANQ</sequence>
<evidence type="ECO:0000313" key="4">
    <source>
        <dbReference type="EMBL" id="CAL6007735.1"/>
    </source>
</evidence>
<dbReference type="InterPro" id="IPR011992">
    <property type="entry name" value="EF-hand-dom_pair"/>
</dbReference>
<comment type="caution">
    <text evidence="3">The sequence shown here is derived from an EMBL/GenBank/DDBJ whole genome shotgun (WGS) entry which is preliminary data.</text>
</comment>
<dbReference type="Proteomes" id="UP001642409">
    <property type="component" value="Unassembled WGS sequence"/>
</dbReference>
<dbReference type="Pfam" id="PF13499">
    <property type="entry name" value="EF-hand_7"/>
    <property type="match status" value="1"/>
</dbReference>
<accession>A0AA86NRV7</accession>
<keyword evidence="1" id="KW-0106">Calcium</keyword>
<evidence type="ECO:0000256" key="1">
    <source>
        <dbReference type="ARBA" id="ARBA00022837"/>
    </source>
</evidence>
<evidence type="ECO:0000259" key="2">
    <source>
        <dbReference type="PROSITE" id="PS50222"/>
    </source>
</evidence>
<protein>
    <submittedName>
        <fullName evidence="3">Calmodulin</fullName>
    </submittedName>
</protein>
<dbReference type="Gene3D" id="1.10.238.10">
    <property type="entry name" value="EF-hand"/>
    <property type="match status" value="1"/>
</dbReference>
<feature type="domain" description="EF-hand" evidence="2">
    <location>
        <begin position="17"/>
        <end position="52"/>
    </location>
</feature>
<organism evidence="3">
    <name type="scientific">Hexamita inflata</name>
    <dbReference type="NCBI Taxonomy" id="28002"/>
    <lineage>
        <taxon>Eukaryota</taxon>
        <taxon>Metamonada</taxon>
        <taxon>Diplomonadida</taxon>
        <taxon>Hexamitidae</taxon>
        <taxon>Hexamitinae</taxon>
        <taxon>Hexamita</taxon>
    </lineage>
</organism>
<gene>
    <name evidence="3" type="ORF">HINF_LOCUS13002</name>
    <name evidence="4" type="ORF">HINF_LOCUS20780</name>
</gene>
<dbReference type="SMART" id="SM00054">
    <property type="entry name" value="EFh"/>
    <property type="match status" value="2"/>
</dbReference>
<dbReference type="GO" id="GO:0005509">
    <property type="term" value="F:calcium ion binding"/>
    <property type="evidence" value="ECO:0007669"/>
    <property type="project" value="InterPro"/>
</dbReference>
<reference evidence="4 5" key="2">
    <citation type="submission" date="2024-07" db="EMBL/GenBank/DDBJ databases">
        <authorList>
            <person name="Akdeniz Z."/>
        </authorList>
    </citation>
    <scope>NUCLEOTIDE SEQUENCE [LARGE SCALE GENOMIC DNA]</scope>
</reference>